<keyword evidence="2" id="KW-1185">Reference proteome</keyword>
<evidence type="ECO:0000313" key="1">
    <source>
        <dbReference type="EMBL" id="KAH3895757.1"/>
    </source>
</evidence>
<proteinExistence type="predicted"/>
<reference evidence="1" key="1">
    <citation type="journal article" date="2019" name="bioRxiv">
        <title>The Genome of the Zebra Mussel, Dreissena polymorpha: A Resource for Invasive Species Research.</title>
        <authorList>
            <person name="McCartney M.A."/>
            <person name="Auch B."/>
            <person name="Kono T."/>
            <person name="Mallez S."/>
            <person name="Zhang Y."/>
            <person name="Obille A."/>
            <person name="Becker A."/>
            <person name="Abrahante J.E."/>
            <person name="Garbe J."/>
            <person name="Badalamenti J.P."/>
            <person name="Herman A."/>
            <person name="Mangelson H."/>
            <person name="Liachko I."/>
            <person name="Sullivan S."/>
            <person name="Sone E.D."/>
            <person name="Koren S."/>
            <person name="Silverstein K.A.T."/>
            <person name="Beckman K.B."/>
            <person name="Gohl D.M."/>
        </authorList>
    </citation>
    <scope>NUCLEOTIDE SEQUENCE</scope>
    <source>
        <strain evidence="1">Duluth1</strain>
        <tissue evidence="1">Whole animal</tissue>
    </source>
</reference>
<reference evidence="1" key="2">
    <citation type="submission" date="2020-11" db="EMBL/GenBank/DDBJ databases">
        <authorList>
            <person name="McCartney M.A."/>
            <person name="Auch B."/>
            <person name="Kono T."/>
            <person name="Mallez S."/>
            <person name="Becker A."/>
            <person name="Gohl D.M."/>
            <person name="Silverstein K.A.T."/>
            <person name="Koren S."/>
            <person name="Bechman K.B."/>
            <person name="Herman A."/>
            <person name="Abrahante J.E."/>
            <person name="Garbe J."/>
        </authorList>
    </citation>
    <scope>NUCLEOTIDE SEQUENCE</scope>
    <source>
        <strain evidence="1">Duluth1</strain>
        <tissue evidence="1">Whole animal</tissue>
    </source>
</reference>
<dbReference type="Proteomes" id="UP000828390">
    <property type="component" value="Unassembled WGS sequence"/>
</dbReference>
<evidence type="ECO:0000313" key="2">
    <source>
        <dbReference type="Proteomes" id="UP000828390"/>
    </source>
</evidence>
<accession>A0A9D4SAL7</accession>
<sequence length="234" mass="25408">MSLGPHAVTHLYTADNNRLSGQLGPYRTPCSHTSVHSGQQQALWSAGPLQDPMQSHICTQRTTTGSLVSWAPTGPHAVTHLYTADNNRLSGQLGLDAMGQILGIGGELLGQEFGAKLNESYPKGADITSSTRVLIITSLAQQMMFLNCNTATASQQVLTFIGTSAAAATTKLKIQQSTVRLTKAFKCWRLHEILTDGGKPSSTGDQPVEECLRLSRGPLHKGYPWQNRLDYMRF</sequence>
<organism evidence="1 2">
    <name type="scientific">Dreissena polymorpha</name>
    <name type="common">Zebra mussel</name>
    <name type="synonym">Mytilus polymorpha</name>
    <dbReference type="NCBI Taxonomy" id="45954"/>
    <lineage>
        <taxon>Eukaryota</taxon>
        <taxon>Metazoa</taxon>
        <taxon>Spiralia</taxon>
        <taxon>Lophotrochozoa</taxon>
        <taxon>Mollusca</taxon>
        <taxon>Bivalvia</taxon>
        <taxon>Autobranchia</taxon>
        <taxon>Heteroconchia</taxon>
        <taxon>Euheterodonta</taxon>
        <taxon>Imparidentia</taxon>
        <taxon>Neoheterodontei</taxon>
        <taxon>Myida</taxon>
        <taxon>Dreissenoidea</taxon>
        <taxon>Dreissenidae</taxon>
        <taxon>Dreissena</taxon>
    </lineage>
</organism>
<dbReference type="EMBL" id="JAIWYP010000001">
    <property type="protein sequence ID" value="KAH3895757.1"/>
    <property type="molecule type" value="Genomic_DNA"/>
</dbReference>
<protein>
    <submittedName>
        <fullName evidence="1">Uncharacterized protein</fullName>
    </submittedName>
</protein>
<gene>
    <name evidence="1" type="ORF">DPMN_019922</name>
</gene>
<name>A0A9D4SAL7_DREPO</name>
<comment type="caution">
    <text evidence="1">The sequence shown here is derived from an EMBL/GenBank/DDBJ whole genome shotgun (WGS) entry which is preliminary data.</text>
</comment>
<dbReference type="AlphaFoldDB" id="A0A9D4SAL7"/>